<reference evidence="5 6" key="1">
    <citation type="submission" date="2022-01" db="EMBL/GenBank/DDBJ databases">
        <authorList>
            <person name="Won M."/>
            <person name="Kim S.-J."/>
            <person name="Kwon S.-W."/>
        </authorList>
    </citation>
    <scope>NUCLEOTIDE SEQUENCE [LARGE SCALE GENOMIC DNA]</scope>
    <source>
        <strain evidence="5 6">KCTC 23505</strain>
    </source>
</reference>
<dbReference type="InterPro" id="IPR012147">
    <property type="entry name" value="P_Ac_Bu_trans"/>
</dbReference>
<dbReference type="Gene3D" id="3.40.718.10">
    <property type="entry name" value="Isopropylmalate Dehydrogenase"/>
    <property type="match status" value="1"/>
</dbReference>
<dbReference type="InterPro" id="IPR002505">
    <property type="entry name" value="PTA_PTB"/>
</dbReference>
<dbReference type="Pfam" id="PF01515">
    <property type="entry name" value="PTA_PTB"/>
    <property type="match status" value="1"/>
</dbReference>
<keyword evidence="2" id="KW-0808">Transferase</keyword>
<evidence type="ECO:0000259" key="4">
    <source>
        <dbReference type="Pfam" id="PF01515"/>
    </source>
</evidence>
<dbReference type="PANTHER" id="PTHR43356:SF2">
    <property type="entry name" value="PHOSPHATE ACETYLTRANSFERASE"/>
    <property type="match status" value="1"/>
</dbReference>
<protein>
    <submittedName>
        <fullName evidence="5">Bifunctional enoyl-CoA hydratase/phosphate acetyltransferase</fullName>
    </submittedName>
</protein>
<dbReference type="Proteomes" id="UP001521209">
    <property type="component" value="Unassembled WGS sequence"/>
</dbReference>
<dbReference type="EMBL" id="JAKGBZ010000015">
    <property type="protein sequence ID" value="MCF3946896.1"/>
    <property type="molecule type" value="Genomic_DNA"/>
</dbReference>
<dbReference type="InterPro" id="IPR050500">
    <property type="entry name" value="Phos_Acetyltrans/Butyryltrans"/>
</dbReference>
<sequence>MDSHSTEPFSTPTGDAPPVPLAGGYLCSPALLLHAKTLGPAPMAIAAAHAEHVLQSVAWAAAFDLIEPILVGDAGWLTTAMPRHGLSLANCRIVPAADEAEAARIAVALVAEGTAQILMKGHLHTDALMRAVLDPVTGLRRGDRLSHVFAMRWPGRARDLLITDAALNVAPDRKTTVQIVRHAIRVARALGIAHPRIAMLSASEVINPAMPSSVAAGDFVASFRDEAEASGCSIAGPLALDVALSAASASLKGLEHDAVAGRADILVVPNIETGNALFKALVHLLNATAAGLVLGATVPIVLTSRADPVEAKLASIALARIVTAMPPAPA</sequence>
<evidence type="ECO:0000313" key="6">
    <source>
        <dbReference type="Proteomes" id="UP001521209"/>
    </source>
</evidence>
<keyword evidence="6" id="KW-1185">Reference proteome</keyword>
<proteinExistence type="inferred from homology"/>
<comment type="similarity">
    <text evidence="1">Belongs to the phosphate acetyltransferase and butyryltransferase family.</text>
</comment>
<evidence type="ECO:0000256" key="2">
    <source>
        <dbReference type="ARBA" id="ARBA00022679"/>
    </source>
</evidence>
<evidence type="ECO:0000313" key="5">
    <source>
        <dbReference type="EMBL" id="MCF3946896.1"/>
    </source>
</evidence>
<organism evidence="5 6">
    <name type="scientific">Acidiphilium iwatense</name>
    <dbReference type="NCBI Taxonomy" id="768198"/>
    <lineage>
        <taxon>Bacteria</taxon>
        <taxon>Pseudomonadati</taxon>
        <taxon>Pseudomonadota</taxon>
        <taxon>Alphaproteobacteria</taxon>
        <taxon>Acetobacterales</taxon>
        <taxon>Acidocellaceae</taxon>
        <taxon>Acidiphilium</taxon>
    </lineage>
</organism>
<gene>
    <name evidence="5" type="ORF">L2A60_09410</name>
</gene>
<dbReference type="PIRSF" id="PIRSF000428">
    <property type="entry name" value="P_Ac_trans"/>
    <property type="match status" value="1"/>
</dbReference>
<comment type="caution">
    <text evidence="5">The sequence shown here is derived from an EMBL/GenBank/DDBJ whole genome shotgun (WGS) entry which is preliminary data.</text>
</comment>
<evidence type="ECO:0000256" key="1">
    <source>
        <dbReference type="ARBA" id="ARBA00005656"/>
    </source>
</evidence>
<dbReference type="PANTHER" id="PTHR43356">
    <property type="entry name" value="PHOSPHATE ACETYLTRANSFERASE"/>
    <property type="match status" value="1"/>
</dbReference>
<name>A0ABS9DVW8_9PROT</name>
<accession>A0ABS9DVW8</accession>
<keyword evidence="3" id="KW-0012">Acyltransferase</keyword>
<dbReference type="NCBIfam" id="NF006045">
    <property type="entry name" value="PRK08190.1"/>
    <property type="match status" value="1"/>
</dbReference>
<feature type="domain" description="Phosphate acetyl/butaryl transferase" evidence="4">
    <location>
        <begin position="101"/>
        <end position="319"/>
    </location>
</feature>
<evidence type="ECO:0000256" key="3">
    <source>
        <dbReference type="ARBA" id="ARBA00023315"/>
    </source>
</evidence>
<dbReference type="SUPFAM" id="SSF53659">
    <property type="entry name" value="Isocitrate/Isopropylmalate dehydrogenase-like"/>
    <property type="match status" value="1"/>
</dbReference>